<keyword evidence="1" id="KW-0812">Transmembrane</keyword>
<dbReference type="Proteomes" id="UP000177026">
    <property type="component" value="Unassembled WGS sequence"/>
</dbReference>
<evidence type="ECO:0000313" key="3">
    <source>
        <dbReference type="Proteomes" id="UP000177026"/>
    </source>
</evidence>
<evidence type="ECO:0000256" key="1">
    <source>
        <dbReference type="SAM" id="Phobius"/>
    </source>
</evidence>
<gene>
    <name evidence="2" type="ORF">A2866_03145</name>
</gene>
<dbReference type="EMBL" id="MFZI01000076">
    <property type="protein sequence ID" value="OGK18098.1"/>
    <property type="molecule type" value="Genomic_DNA"/>
</dbReference>
<keyword evidence="1" id="KW-0472">Membrane</keyword>
<accession>A0A1F7GGL2</accession>
<dbReference type="AlphaFoldDB" id="A0A1F7GGL2"/>
<comment type="caution">
    <text evidence="2">The sequence shown here is derived from an EMBL/GenBank/DDBJ whole genome shotgun (WGS) entry which is preliminary data.</text>
</comment>
<organism evidence="2 3">
    <name type="scientific">Candidatus Roizmanbacteria bacterium RIFCSPHIGHO2_01_FULL_39_8</name>
    <dbReference type="NCBI Taxonomy" id="1802033"/>
    <lineage>
        <taxon>Bacteria</taxon>
        <taxon>Candidatus Roizmaniibacteriota</taxon>
    </lineage>
</organism>
<keyword evidence="1" id="KW-1133">Transmembrane helix</keyword>
<evidence type="ECO:0000313" key="2">
    <source>
        <dbReference type="EMBL" id="OGK18098.1"/>
    </source>
</evidence>
<reference evidence="2 3" key="1">
    <citation type="journal article" date="2016" name="Nat. Commun.">
        <title>Thousands of microbial genomes shed light on interconnected biogeochemical processes in an aquifer system.</title>
        <authorList>
            <person name="Anantharaman K."/>
            <person name="Brown C.T."/>
            <person name="Hug L.A."/>
            <person name="Sharon I."/>
            <person name="Castelle C.J."/>
            <person name="Probst A.J."/>
            <person name="Thomas B.C."/>
            <person name="Singh A."/>
            <person name="Wilkins M.J."/>
            <person name="Karaoz U."/>
            <person name="Brodie E.L."/>
            <person name="Williams K.H."/>
            <person name="Hubbard S.S."/>
            <person name="Banfield J.F."/>
        </authorList>
    </citation>
    <scope>NUCLEOTIDE SEQUENCE [LARGE SCALE GENOMIC DNA]</scope>
</reference>
<feature type="transmembrane region" description="Helical" evidence="1">
    <location>
        <begin position="1223"/>
        <end position="1245"/>
    </location>
</feature>
<name>A0A1F7GGL2_9BACT</name>
<sequence length="1257" mass="145188">MDPTAVEVGQIIQQEQLGKVINETRSQARQEAQSAATNPVLAANLVSQIRQALKDAETPAKEVVEEQKKLEQVRAMGGAAIPTKQSEAMMSLNTLVKAVECAKAGIQVSRTRQGQELLTKLAEKSYTSPSVASAIEARLSDYLIGDKSITFSTQPGDRSDFEKAFAGLAEDNSIAAELINRSIIEGQSIIAPNLTEAELKQKLEIKEIQTRTKQRGTQRSVEDEDKFKQLQNEILSKIDESRRLPDGDPNKITDSELVQLNDFIRLNSQVVPTSAAAKLVALRLDQGKITEFIEVSKRVFGSELDLRQMELYAPGLANSLQRAQREFNVDEIRRKFVTQNTEGKFIFTRENRLKFQELITKHYYQVLQKIHQDKSRRFQESMQGSMEYSYFFPTLKQVISRACDDLSNSVFVNNEEVQRFLKDKSSRYQASIMTYAQIMHDLPLLAKDAAQFEKWGEFLGYLFPSELAEVFDEGDRFMQMARDEITMYIRKRLVTNKDTNQYPSDLTSGEYDREGVRWGLKFEKEIRDVLKKRVDELNIQLEREGKPKIDLGENDWKLDRAMTYASGIGIANLVDIEVMSTADTKGNFQGIHPLLGVLSARANWQAGRGDPNSGLISKYLLKMDVELYPEMRKFIPRLFNKKKWVPKKFADEVDKQAKIYGDEVLGELFDRGGTYQELLSMINLPNSLISRHGWRMNELTAEMKNNFKAFYNLDPDENWKSWTAEQWKEYFDFSLKEYGNASLWWYLTSGPDRITNEMKRLLVKQRGDPNEANNEFEEYKSGHKMLEKGFDFTIDGEERRMTYLEIRNMRQGQLRGETFFRYMRRNPGDFMLLLTQLAPELVAEAKGGDIGDVFKSLDEIEGLDKMSLDKEKIRARRSELLKRWGKQGFNQLIEVRKWLINSSNLTVNPEPEAKGEKYGKDIKGFMKYLVEKSGTAFEKMMIEGKETDEKVRNIEQDPNKPEEQKKKEIAELRRNRRMYLKKEDFSEEQLFETIYGTNGLSKVLTGEDFANLDNFYEKFGDFDTFGKDNIFYRMGLSWTHRNYDVNPFSSDFNHFAVYNKLGGVGEDTPKRWLSDTATTQKVISEVAKLEQLLETAAHDGNFEKIYELHHNMFWTLKNIMGNEYAWKANYTLASIVTQFFWEHSATRQPFLRFPFDLITRGMLGKEVALSKLLSGNRHAYTMDENAARTYFRKLSYDMHVLPHEGAWSNEQLELQFDAKSDTFIFGDVLPSVGYFLVIFLLWTYMKKAIEEAEGKKK</sequence>
<protein>
    <submittedName>
        <fullName evidence="2">Uncharacterized protein</fullName>
    </submittedName>
</protein>
<proteinExistence type="predicted"/>